<proteinExistence type="predicted"/>
<dbReference type="EMBL" id="CAJPIN010002715">
    <property type="protein sequence ID" value="CAG2055639.1"/>
    <property type="molecule type" value="Genomic_DNA"/>
</dbReference>
<name>A0ABN7NMI9_TIMPD</name>
<keyword evidence="2" id="KW-1185">Reference proteome</keyword>
<dbReference type="SUPFAM" id="SSF54928">
    <property type="entry name" value="RNA-binding domain, RBD"/>
    <property type="match status" value="1"/>
</dbReference>
<dbReference type="InterPro" id="IPR035979">
    <property type="entry name" value="RBD_domain_sf"/>
</dbReference>
<organism evidence="1 2">
    <name type="scientific">Timema podura</name>
    <name type="common">Walking stick</name>
    <dbReference type="NCBI Taxonomy" id="61482"/>
    <lineage>
        <taxon>Eukaryota</taxon>
        <taxon>Metazoa</taxon>
        <taxon>Ecdysozoa</taxon>
        <taxon>Arthropoda</taxon>
        <taxon>Hexapoda</taxon>
        <taxon>Insecta</taxon>
        <taxon>Pterygota</taxon>
        <taxon>Neoptera</taxon>
        <taxon>Polyneoptera</taxon>
        <taxon>Phasmatodea</taxon>
        <taxon>Timematodea</taxon>
        <taxon>Timematoidea</taxon>
        <taxon>Timematidae</taxon>
        <taxon>Timema</taxon>
    </lineage>
</organism>
<evidence type="ECO:0000313" key="1">
    <source>
        <dbReference type="EMBL" id="CAG2055639.1"/>
    </source>
</evidence>
<comment type="caution">
    <text evidence="1">The sequence shown here is derived from an EMBL/GenBank/DDBJ whole genome shotgun (WGS) entry which is preliminary data.</text>
</comment>
<dbReference type="Proteomes" id="UP001153148">
    <property type="component" value="Unassembled WGS sequence"/>
</dbReference>
<accession>A0ABN7NMI9</accession>
<evidence type="ECO:0000313" key="2">
    <source>
        <dbReference type="Proteomes" id="UP001153148"/>
    </source>
</evidence>
<evidence type="ECO:0008006" key="3">
    <source>
        <dbReference type="Google" id="ProtNLM"/>
    </source>
</evidence>
<sequence length="64" mass="7835">MNVKKVVKKNKEEIRSKEEEIMQNDFEGHKLFWKWIVVTHNTVNGKPRGYAFIEYEHERDMHCE</sequence>
<gene>
    <name evidence="1" type="ORF">TPAB3V08_LOCUS2639</name>
</gene>
<reference evidence="1" key="1">
    <citation type="submission" date="2021-03" db="EMBL/GenBank/DDBJ databases">
        <authorList>
            <person name="Tran Van P."/>
        </authorList>
    </citation>
    <scope>NUCLEOTIDE SEQUENCE</scope>
</reference>
<protein>
    <recommendedName>
        <fullName evidence="3">RRM domain-containing protein</fullName>
    </recommendedName>
</protein>